<comment type="caution">
    <text evidence="2">The sequence shown here is derived from an EMBL/GenBank/DDBJ whole genome shotgun (WGS) entry which is preliminary data.</text>
</comment>
<evidence type="ECO:0000256" key="1">
    <source>
        <dbReference type="SAM" id="MobiDB-lite"/>
    </source>
</evidence>
<evidence type="ECO:0000313" key="3">
    <source>
        <dbReference type="Proteomes" id="UP000290218"/>
    </source>
</evidence>
<evidence type="ECO:0000313" key="2">
    <source>
        <dbReference type="EMBL" id="RXK55297.1"/>
    </source>
</evidence>
<evidence type="ECO:0008006" key="4">
    <source>
        <dbReference type="Google" id="ProtNLM"/>
    </source>
</evidence>
<sequence length="516" mass="57464">MNNPAPSEGKGDGSFEGVEFSGQETVRPTPDILDALERDYPLEASIADLVDNSIDARARNVLIRFIRTKRKLTSLCIADDGDGMTATGIRLAMQFAARRAYKSRDLGMFGVGLKTASLSQADSLIVASRARAGEAVGRRWTKAGIKKHDWQLDILTKRSAETILGHNWGTLGAIRKGTVVRWDDVYDFDRLHTGLDEYLESAKTRIKNHLGLKLHRFLSRKQVRIQIEVEESDTGEVGPPSQVLPMNPFPPKDLSGARGFPKDFVVRFPNVGNVTMRGHIWRKKSKDEGYKLGGGRVADHQGFYFFRHDRLIQDGGWCGLIGTNEPHMSLARIEVDIPDTLRGYLKVRSNKAGVDVPATFASAIENARARDGSSIEDYLKTADEVYRRRGEQKPRPLVAPGSGIPAEVQKVLENQDVRFVRGRKCSIGWSKKKGLGFIHIDQENRKIILNDRYRKMLLRGAHGGGTDLPLLRTLLYFVFESLLAGQRIGPVERMRLEAIQASANAALKLEAQWAGV</sequence>
<dbReference type="Proteomes" id="UP000290218">
    <property type="component" value="Unassembled WGS sequence"/>
</dbReference>
<dbReference type="Gene3D" id="3.30.565.10">
    <property type="entry name" value="Histidine kinase-like ATPase, C-terminal domain"/>
    <property type="match status" value="1"/>
</dbReference>
<keyword evidence="3" id="KW-1185">Reference proteome</keyword>
<name>A0A4Q1C8L2_9BACT</name>
<dbReference type="EMBL" id="SDHX01000001">
    <property type="protein sequence ID" value="RXK55297.1"/>
    <property type="molecule type" value="Genomic_DNA"/>
</dbReference>
<proteinExistence type="predicted"/>
<dbReference type="Pfam" id="PF13589">
    <property type="entry name" value="HATPase_c_3"/>
    <property type="match status" value="1"/>
</dbReference>
<organism evidence="2 3">
    <name type="scientific">Oleiharenicola lentus</name>
    <dbReference type="NCBI Taxonomy" id="2508720"/>
    <lineage>
        <taxon>Bacteria</taxon>
        <taxon>Pseudomonadati</taxon>
        <taxon>Verrucomicrobiota</taxon>
        <taxon>Opitutia</taxon>
        <taxon>Opitutales</taxon>
        <taxon>Opitutaceae</taxon>
        <taxon>Oleiharenicola</taxon>
    </lineage>
</organism>
<dbReference type="RefSeq" id="WP_129046661.1">
    <property type="nucleotide sequence ID" value="NZ_SDHX01000001.1"/>
</dbReference>
<feature type="region of interest" description="Disordered" evidence="1">
    <location>
        <begin position="1"/>
        <end position="22"/>
    </location>
</feature>
<dbReference type="AlphaFoldDB" id="A0A4Q1C8L2"/>
<gene>
    <name evidence="2" type="ORF">ESB00_05200</name>
</gene>
<protein>
    <recommendedName>
        <fullName evidence="4">ATP-binding protein</fullName>
    </recommendedName>
</protein>
<reference evidence="2 3" key="1">
    <citation type="submission" date="2019-01" db="EMBL/GenBank/DDBJ databases">
        <title>Lacunisphaera sp. strain TWA-58.</title>
        <authorList>
            <person name="Chen W.-M."/>
        </authorList>
    </citation>
    <scope>NUCLEOTIDE SEQUENCE [LARGE SCALE GENOMIC DNA]</scope>
    <source>
        <strain evidence="2 3">TWA-58</strain>
    </source>
</reference>
<dbReference type="OrthoDB" id="9813438at2"/>
<accession>A0A4Q1C8L2</accession>
<dbReference type="SUPFAM" id="SSF55874">
    <property type="entry name" value="ATPase domain of HSP90 chaperone/DNA topoisomerase II/histidine kinase"/>
    <property type="match status" value="1"/>
</dbReference>
<dbReference type="InterPro" id="IPR036890">
    <property type="entry name" value="HATPase_C_sf"/>
</dbReference>